<dbReference type="InterPro" id="IPR029030">
    <property type="entry name" value="Caspase-like_dom_sf"/>
</dbReference>
<dbReference type="Gene3D" id="3.40.50.12660">
    <property type="match status" value="2"/>
</dbReference>
<dbReference type="GO" id="GO:0004197">
    <property type="term" value="F:cysteine-type endopeptidase activity"/>
    <property type="evidence" value="ECO:0007669"/>
    <property type="project" value="InterPro"/>
</dbReference>
<dbReference type="GO" id="GO:0006508">
    <property type="term" value="P:proteolysis"/>
    <property type="evidence" value="ECO:0007669"/>
    <property type="project" value="InterPro"/>
</dbReference>
<feature type="region of interest" description="Disordered" evidence="2">
    <location>
        <begin position="1"/>
        <end position="48"/>
    </location>
</feature>
<dbReference type="AlphaFoldDB" id="A0A7S1J745"/>
<dbReference type="Pfam" id="PF00656">
    <property type="entry name" value="Peptidase_C14"/>
    <property type="match status" value="1"/>
</dbReference>
<organism evidence="4">
    <name type="scientific">Eutreptiella gymnastica</name>
    <dbReference type="NCBI Taxonomy" id="73025"/>
    <lineage>
        <taxon>Eukaryota</taxon>
        <taxon>Discoba</taxon>
        <taxon>Euglenozoa</taxon>
        <taxon>Euglenida</taxon>
        <taxon>Spirocuta</taxon>
        <taxon>Euglenophyceae</taxon>
        <taxon>Eutreptiales</taxon>
        <taxon>Eutreptiaceae</taxon>
        <taxon>Eutreptiella</taxon>
    </lineage>
</organism>
<proteinExistence type="inferred from homology"/>
<evidence type="ECO:0000256" key="1">
    <source>
        <dbReference type="ARBA" id="ARBA00009005"/>
    </source>
</evidence>
<dbReference type="InterPro" id="IPR050452">
    <property type="entry name" value="Metacaspase"/>
</dbReference>
<sequence length="372" mass="40447">MGYPPPNNQGYQGNPNPGYPPPNNQGYQSNPGYPPAGGQSFNPQQQYGGGTKRALLIGINYVGQPGQLRGCVNDVAMMCTFLKSHGFEERNMKVLVDDQMWKTPMPTRANMVDGMRWLSHGARPGDMLFFHYSGHGSQVRDLDGDEKDGYDETIVPLDHRSAGQITDDEVFANLCQPMPQGCRRTAVMDCCHSGTAMDLPYTFKANSANMALVFQNGKFNPSALPAMMMNQKWDKKKYKQQALKLGLELAGQFFSSGKPSGGSGGPAGYQQEGHKQVRAEVIMFSGCADSQTSADVQNVANFNVAPGAGGAGGACTSAMVSVLNKNPHIPIIQLLEEMRKILLAKHFKQVPQLSTSRPIDMGQPFSFGLLHH</sequence>
<dbReference type="GO" id="GO:0005737">
    <property type="term" value="C:cytoplasm"/>
    <property type="evidence" value="ECO:0007669"/>
    <property type="project" value="TreeGrafter"/>
</dbReference>
<reference evidence="4" key="1">
    <citation type="submission" date="2021-01" db="EMBL/GenBank/DDBJ databases">
        <authorList>
            <person name="Corre E."/>
            <person name="Pelletier E."/>
            <person name="Niang G."/>
            <person name="Scheremetjew M."/>
            <person name="Finn R."/>
            <person name="Kale V."/>
            <person name="Holt S."/>
            <person name="Cochrane G."/>
            <person name="Meng A."/>
            <person name="Brown T."/>
            <person name="Cohen L."/>
        </authorList>
    </citation>
    <scope>NUCLEOTIDE SEQUENCE</scope>
    <source>
        <strain evidence="4">NIES-381</strain>
    </source>
</reference>
<accession>A0A7S1J745</accession>
<gene>
    <name evidence="4" type="ORF">EGYM00392_LOCUS45980</name>
</gene>
<evidence type="ECO:0000256" key="2">
    <source>
        <dbReference type="SAM" id="MobiDB-lite"/>
    </source>
</evidence>
<name>A0A7S1J745_9EUGL</name>
<evidence type="ECO:0000259" key="3">
    <source>
        <dbReference type="Pfam" id="PF00656"/>
    </source>
</evidence>
<dbReference type="SUPFAM" id="SSF52129">
    <property type="entry name" value="Caspase-like"/>
    <property type="match status" value="1"/>
</dbReference>
<protein>
    <recommendedName>
        <fullName evidence="3">Peptidase C14 caspase domain-containing protein</fullName>
    </recommendedName>
</protein>
<dbReference type="InterPro" id="IPR011600">
    <property type="entry name" value="Pept_C14_caspase"/>
</dbReference>
<dbReference type="PANTHER" id="PTHR48104:SF30">
    <property type="entry name" value="METACASPASE-1"/>
    <property type="match status" value="1"/>
</dbReference>
<dbReference type="EMBL" id="HBGA01124584">
    <property type="protein sequence ID" value="CAD9034827.1"/>
    <property type="molecule type" value="Transcribed_RNA"/>
</dbReference>
<dbReference type="PANTHER" id="PTHR48104">
    <property type="entry name" value="METACASPASE-4"/>
    <property type="match status" value="1"/>
</dbReference>
<comment type="similarity">
    <text evidence="1">Belongs to the peptidase C14B family.</text>
</comment>
<evidence type="ECO:0000313" key="4">
    <source>
        <dbReference type="EMBL" id="CAD9034827.1"/>
    </source>
</evidence>
<feature type="domain" description="Peptidase C14 caspase" evidence="3">
    <location>
        <begin position="52"/>
        <end position="356"/>
    </location>
</feature>